<reference evidence="2" key="1">
    <citation type="journal article" date="2014" name="Int. J. Syst. Evol. Microbiol.">
        <title>Complete genome sequence of Corynebacterium casei LMG S-19264T (=DSM 44701T), isolated from a smear-ripened cheese.</title>
        <authorList>
            <consortium name="US DOE Joint Genome Institute (JGI-PGF)"/>
            <person name="Walter F."/>
            <person name="Albersmeier A."/>
            <person name="Kalinowski J."/>
            <person name="Ruckert C."/>
        </authorList>
    </citation>
    <scope>NUCLEOTIDE SEQUENCE</scope>
    <source>
        <strain evidence="2">CGMCC 1.12924</strain>
    </source>
</reference>
<keyword evidence="3" id="KW-1185">Reference proteome</keyword>
<feature type="domain" description="Outer membrane protein beta-barrel" evidence="1">
    <location>
        <begin position="18"/>
        <end position="154"/>
    </location>
</feature>
<name>A0A8J2V9C3_9FLAO</name>
<reference evidence="2" key="2">
    <citation type="submission" date="2020-09" db="EMBL/GenBank/DDBJ databases">
        <authorList>
            <person name="Sun Q."/>
            <person name="Zhou Y."/>
        </authorList>
    </citation>
    <scope>NUCLEOTIDE SEQUENCE</scope>
    <source>
        <strain evidence="2">CGMCC 1.12924</strain>
    </source>
</reference>
<evidence type="ECO:0000313" key="3">
    <source>
        <dbReference type="Proteomes" id="UP000652231"/>
    </source>
</evidence>
<dbReference type="InterPro" id="IPR011250">
    <property type="entry name" value="OMP/PagP_B-barrel"/>
</dbReference>
<gene>
    <name evidence="2" type="ORF">GCM10011312_14990</name>
</gene>
<dbReference type="RefSeq" id="WP_188441145.1">
    <property type="nucleotide sequence ID" value="NZ_BMGK01000005.1"/>
</dbReference>
<organism evidence="2 3">
    <name type="scientific">Planktosalinus lacus</name>
    <dbReference type="NCBI Taxonomy" id="1526573"/>
    <lineage>
        <taxon>Bacteria</taxon>
        <taxon>Pseudomonadati</taxon>
        <taxon>Bacteroidota</taxon>
        <taxon>Flavobacteriia</taxon>
        <taxon>Flavobacteriales</taxon>
        <taxon>Flavobacteriaceae</taxon>
        <taxon>Planktosalinus</taxon>
    </lineage>
</organism>
<dbReference type="EMBL" id="BMGK01000005">
    <property type="protein sequence ID" value="GGD92208.1"/>
    <property type="molecule type" value="Genomic_DNA"/>
</dbReference>
<accession>A0A8J2V9C3</accession>
<dbReference type="Proteomes" id="UP000652231">
    <property type="component" value="Unassembled WGS sequence"/>
</dbReference>
<dbReference type="SUPFAM" id="SSF56925">
    <property type="entry name" value="OMPA-like"/>
    <property type="match status" value="1"/>
</dbReference>
<dbReference type="AlphaFoldDB" id="A0A8J2V9C3"/>
<comment type="caution">
    <text evidence="2">The sequence shown here is derived from an EMBL/GenBank/DDBJ whole genome shotgun (WGS) entry which is preliminary data.</text>
</comment>
<sequence>MKRIILLVVVMAFGLNSFSQGLELGVKFGANFSTLSEGPGPEQRTGFLGGAFVGIKFSDRIAIQSELLYSQQGAEFDLDKVDLNYVNLPVVMKLYLVKGLNIQGGPQFGFLVDDNLPDSIVEAETFDLSGIIGAGYDLPFGLRLDARYHFGVTEVEKTTEAKNQVFSLALGYSFL</sequence>
<dbReference type="Pfam" id="PF13568">
    <property type="entry name" value="OMP_b-brl_2"/>
    <property type="match status" value="1"/>
</dbReference>
<dbReference type="InterPro" id="IPR025665">
    <property type="entry name" value="Beta-barrel_OMP_2"/>
</dbReference>
<proteinExistence type="predicted"/>
<evidence type="ECO:0000313" key="2">
    <source>
        <dbReference type="EMBL" id="GGD92208.1"/>
    </source>
</evidence>
<protein>
    <recommendedName>
        <fullName evidence="1">Outer membrane protein beta-barrel domain-containing protein</fullName>
    </recommendedName>
</protein>
<evidence type="ECO:0000259" key="1">
    <source>
        <dbReference type="Pfam" id="PF13568"/>
    </source>
</evidence>